<evidence type="ECO:0000313" key="2">
    <source>
        <dbReference type="EMBL" id="GAA1499890.1"/>
    </source>
</evidence>
<feature type="signal peptide" evidence="1">
    <location>
        <begin position="1"/>
        <end position="21"/>
    </location>
</feature>
<dbReference type="RefSeq" id="WP_344498836.1">
    <property type="nucleotide sequence ID" value="NZ_BAAAQD010000001.1"/>
</dbReference>
<keyword evidence="1" id="KW-0732">Signal</keyword>
<proteinExistence type="predicted"/>
<organism evidence="2 3">
    <name type="scientific">Dactylosporangium maewongense</name>
    <dbReference type="NCBI Taxonomy" id="634393"/>
    <lineage>
        <taxon>Bacteria</taxon>
        <taxon>Bacillati</taxon>
        <taxon>Actinomycetota</taxon>
        <taxon>Actinomycetes</taxon>
        <taxon>Micromonosporales</taxon>
        <taxon>Micromonosporaceae</taxon>
        <taxon>Dactylosporangium</taxon>
    </lineage>
</organism>
<keyword evidence="3" id="KW-1185">Reference proteome</keyword>
<dbReference type="EMBL" id="BAAAQD010000001">
    <property type="protein sequence ID" value="GAA1499890.1"/>
    <property type="molecule type" value="Genomic_DNA"/>
</dbReference>
<gene>
    <name evidence="2" type="ORF">GCM10009827_004010</name>
</gene>
<evidence type="ECO:0000313" key="3">
    <source>
        <dbReference type="Proteomes" id="UP001501470"/>
    </source>
</evidence>
<name>A0ABN1ZIX4_9ACTN</name>
<evidence type="ECO:0008006" key="4">
    <source>
        <dbReference type="Google" id="ProtNLM"/>
    </source>
</evidence>
<dbReference type="Proteomes" id="UP001501470">
    <property type="component" value="Unassembled WGS sequence"/>
</dbReference>
<comment type="caution">
    <text evidence="2">The sequence shown here is derived from an EMBL/GenBank/DDBJ whole genome shotgun (WGS) entry which is preliminary data.</text>
</comment>
<protein>
    <recommendedName>
        <fullName evidence="4">Lipoprotein</fullName>
    </recommendedName>
</protein>
<feature type="chain" id="PRO_5045941645" description="Lipoprotein" evidence="1">
    <location>
        <begin position="22"/>
        <end position="141"/>
    </location>
</feature>
<reference evidence="2 3" key="1">
    <citation type="journal article" date="2019" name="Int. J. Syst. Evol. Microbiol.">
        <title>The Global Catalogue of Microorganisms (GCM) 10K type strain sequencing project: providing services to taxonomists for standard genome sequencing and annotation.</title>
        <authorList>
            <consortium name="The Broad Institute Genomics Platform"/>
            <consortium name="The Broad Institute Genome Sequencing Center for Infectious Disease"/>
            <person name="Wu L."/>
            <person name="Ma J."/>
        </authorList>
    </citation>
    <scope>NUCLEOTIDE SEQUENCE [LARGE SCALE GENOMIC DNA]</scope>
    <source>
        <strain evidence="2 3">JCM 15933</strain>
    </source>
</reference>
<sequence length="141" mass="15043">MTLTRRLTATACLTLTLTACGFSTDPFDYGDGKRIRLAVEQLFGELERADYTAAASHWCDAAGAAPPTADELRADFTDLARPWKTKLVSSQHTDDGTGFANLTLTDGGGAGHPYNVDFHLTGDTAEVCDVDTGTIQIDVDV</sequence>
<evidence type="ECO:0000256" key="1">
    <source>
        <dbReference type="SAM" id="SignalP"/>
    </source>
</evidence>
<dbReference type="PROSITE" id="PS51257">
    <property type="entry name" value="PROKAR_LIPOPROTEIN"/>
    <property type="match status" value="1"/>
</dbReference>
<accession>A0ABN1ZIX4</accession>